<accession>A0ACC2MRR8</accession>
<name>A0ACC2MRR8_PERAE</name>
<keyword evidence="2" id="KW-1185">Reference proteome</keyword>
<evidence type="ECO:0000313" key="2">
    <source>
        <dbReference type="Proteomes" id="UP001234297"/>
    </source>
</evidence>
<protein>
    <submittedName>
        <fullName evidence="1">Uncharacterized protein</fullName>
    </submittedName>
</protein>
<comment type="caution">
    <text evidence="1">The sequence shown here is derived from an EMBL/GenBank/DDBJ whole genome shotgun (WGS) entry which is preliminary data.</text>
</comment>
<sequence length="183" mass="20269">MSLIDGHYSSSTNQAAIWTVWYGGMILQSMLLVLPVEDAQRGKCTSTWTENVPGSLGGQGQAVPVDPTTLNHERSPEAPSEVKLIEKFPSSSSTQERQVHKVPRQRSRTDVLPKEAIFLIVQALVYLILLDSTDIFSSKARPITVRAAQVLAFLSDFPIYSKLPPLSNLRSPREKNPTNNLKI</sequence>
<dbReference type="EMBL" id="CM056809">
    <property type="protein sequence ID" value="KAJ8648391.1"/>
    <property type="molecule type" value="Genomic_DNA"/>
</dbReference>
<organism evidence="1 2">
    <name type="scientific">Persea americana</name>
    <name type="common">Avocado</name>
    <dbReference type="NCBI Taxonomy" id="3435"/>
    <lineage>
        <taxon>Eukaryota</taxon>
        <taxon>Viridiplantae</taxon>
        <taxon>Streptophyta</taxon>
        <taxon>Embryophyta</taxon>
        <taxon>Tracheophyta</taxon>
        <taxon>Spermatophyta</taxon>
        <taxon>Magnoliopsida</taxon>
        <taxon>Magnoliidae</taxon>
        <taxon>Laurales</taxon>
        <taxon>Lauraceae</taxon>
        <taxon>Persea</taxon>
    </lineage>
</organism>
<gene>
    <name evidence="1" type="ORF">MRB53_001414</name>
</gene>
<reference evidence="1 2" key="1">
    <citation type="journal article" date="2022" name="Hortic Res">
        <title>A haplotype resolved chromosomal level avocado genome allows analysis of novel avocado genes.</title>
        <authorList>
            <person name="Nath O."/>
            <person name="Fletcher S.J."/>
            <person name="Hayward A."/>
            <person name="Shaw L.M."/>
            <person name="Masouleh A.K."/>
            <person name="Furtado A."/>
            <person name="Henry R.J."/>
            <person name="Mitter N."/>
        </authorList>
    </citation>
    <scope>NUCLEOTIDE SEQUENCE [LARGE SCALE GENOMIC DNA]</scope>
    <source>
        <strain evidence="2">cv. Hass</strain>
    </source>
</reference>
<evidence type="ECO:0000313" key="1">
    <source>
        <dbReference type="EMBL" id="KAJ8648391.1"/>
    </source>
</evidence>
<dbReference type="Proteomes" id="UP001234297">
    <property type="component" value="Chromosome 1"/>
</dbReference>
<proteinExistence type="predicted"/>